<evidence type="ECO:0000313" key="2">
    <source>
        <dbReference type="EMBL" id="GAT92692.1"/>
    </source>
</evidence>
<dbReference type="Pfam" id="PF00240">
    <property type="entry name" value="ubiquitin"/>
    <property type="match status" value="1"/>
</dbReference>
<dbReference type="VEuPathDB" id="AmoebaDB:EHI8A_071420"/>
<dbReference type="InterPro" id="IPR000626">
    <property type="entry name" value="Ubiquitin-like_dom"/>
</dbReference>
<dbReference type="AlphaFoldDB" id="A0A5K1V2J6"/>
<dbReference type="SUPFAM" id="SSF54236">
    <property type="entry name" value="Ubiquitin-like"/>
    <property type="match status" value="1"/>
</dbReference>
<dbReference type="VEuPathDB" id="AmoebaDB:KM1_070090"/>
<dbReference type="InterPro" id="IPR050158">
    <property type="entry name" value="Ubiquitin_ubiquitin-like"/>
</dbReference>
<sequence>MLINIKLLNGRILSIDLEPTDKISDLKAKLEEIEGITPEQQRLVFGGRQLGDDKTLQELNIQPGTQINLLLALRGGF</sequence>
<dbReference type="VEuPathDB" id="AmoebaDB:EHI_103510"/>
<dbReference type="PANTHER" id="PTHR10666">
    <property type="entry name" value="UBIQUITIN"/>
    <property type="match status" value="1"/>
</dbReference>
<comment type="caution">
    <text evidence="2">The sequence shown here is derived from an EMBL/GenBank/DDBJ whole genome shotgun (WGS) entry which is preliminary data.</text>
</comment>
<dbReference type="VEuPathDB" id="AmoebaDB:EHI5A_053800"/>
<protein>
    <submittedName>
        <fullName evidence="2">Ubiquitin domain protein putative</fullName>
    </submittedName>
</protein>
<dbReference type="EMBL" id="BDEQ01000001">
    <property type="protein sequence ID" value="GAT92692.1"/>
    <property type="molecule type" value="Genomic_DNA"/>
</dbReference>
<evidence type="ECO:0000259" key="1">
    <source>
        <dbReference type="PROSITE" id="PS50053"/>
    </source>
</evidence>
<accession>A0A5K1V2J6</accession>
<dbReference type="PRINTS" id="PR00348">
    <property type="entry name" value="UBIQUITIN"/>
</dbReference>
<dbReference type="Proteomes" id="UP000078387">
    <property type="component" value="Unassembled WGS sequence"/>
</dbReference>
<gene>
    <name evidence="2" type="ORF">CL6EHI_103510</name>
</gene>
<dbReference type="InterPro" id="IPR019956">
    <property type="entry name" value="Ubiquitin_dom"/>
</dbReference>
<dbReference type="InterPro" id="IPR029071">
    <property type="entry name" value="Ubiquitin-like_domsf"/>
</dbReference>
<name>A0A5K1V2J6_ENTHI</name>
<dbReference type="OMA" id="YAGKQMA"/>
<feature type="domain" description="Ubiquitin-like" evidence="1">
    <location>
        <begin position="1"/>
        <end position="76"/>
    </location>
</feature>
<dbReference type="PROSITE" id="PS50053">
    <property type="entry name" value="UBIQUITIN_2"/>
    <property type="match status" value="1"/>
</dbReference>
<dbReference type="Gene3D" id="3.10.20.90">
    <property type="entry name" value="Phosphatidylinositol 3-kinase Catalytic Subunit, Chain A, domain 1"/>
    <property type="match status" value="1"/>
</dbReference>
<reference evidence="2 3" key="1">
    <citation type="submission" date="2016-05" db="EMBL/GenBank/DDBJ databases">
        <title>First whole genome sequencing of Entamoeba histolytica HM1:IMSS-clone-6.</title>
        <authorList>
            <person name="Mukherjee Avik.K."/>
            <person name="Izumyama S."/>
            <person name="Nakada-Tsukui K."/>
            <person name="Nozaki T."/>
        </authorList>
    </citation>
    <scope>NUCLEOTIDE SEQUENCE [LARGE SCALE GENOMIC DNA]</scope>
    <source>
        <strain evidence="2 3">HM1:IMSS clone 6</strain>
    </source>
</reference>
<proteinExistence type="predicted"/>
<dbReference type="SMART" id="SM00213">
    <property type="entry name" value="UBQ"/>
    <property type="match status" value="1"/>
</dbReference>
<dbReference type="FunFam" id="3.10.20.90:FF:000306">
    <property type="entry name" value="Putative ubiquitin-like protein"/>
    <property type="match status" value="1"/>
</dbReference>
<dbReference type="VEuPathDB" id="AmoebaDB:EHI7A_166850"/>
<organism evidence="2 3">
    <name type="scientific">Entamoeba histolytica</name>
    <dbReference type="NCBI Taxonomy" id="5759"/>
    <lineage>
        <taxon>Eukaryota</taxon>
        <taxon>Amoebozoa</taxon>
        <taxon>Evosea</taxon>
        <taxon>Archamoebae</taxon>
        <taxon>Mastigamoebida</taxon>
        <taxon>Entamoebidae</taxon>
        <taxon>Entamoeba</taxon>
    </lineage>
</organism>
<evidence type="ECO:0000313" key="3">
    <source>
        <dbReference type="Proteomes" id="UP000078387"/>
    </source>
</evidence>